<dbReference type="RefSeq" id="WP_114811045.1">
    <property type="nucleotide sequence ID" value="NZ_CP139965.1"/>
</dbReference>
<protein>
    <submittedName>
        <fullName evidence="1">Uncharacterized protein</fullName>
    </submittedName>
</protein>
<evidence type="ECO:0000313" key="1">
    <source>
        <dbReference type="EMBL" id="WQD80429.1"/>
    </source>
</evidence>
<dbReference type="EMBL" id="CP139965">
    <property type="protein sequence ID" value="WQD80429.1"/>
    <property type="molecule type" value="Genomic_DNA"/>
</dbReference>
<proteinExistence type="predicted"/>
<sequence length="429" mass="49049">MLIDLDELVSECPDPRSRKYIREAVQCYKAGAYRSAVVSCWIAVAFDLVDKIRELAASGDAMAQEAISKFDRARQDGDVRAALTFEKDLLTVARDRFEFISPIEYIDLERLVDDRNRCAHPSHVSDMEVFEASPELARLHIVNATRYVLSQPAAQGKQALARLQTELDSNFFPAKRKDMVVFLRAGPLAKPRESLIRNYLSILLKRLLKEVDSDFERRLRATNALFAVAELHPEPWKRLVRELLSNVIPTLQDDARLAKAVSFLGAKRGAELWAYVGVADRLRLMTFVENLPTDFLDDIDDLLKEETLPLYASALSRVRHATAEELLNQMWFDTPAPVIDRLIVLYRTVNNFAEANEFAKKLRYPLMDSAQPEKHLSQMIQVAVKNNQVRHSNQYPVLLQEFADNKSIERERVKQLLRDAGIEDIVDQL</sequence>
<evidence type="ECO:0000313" key="2">
    <source>
        <dbReference type="Proteomes" id="UP001325479"/>
    </source>
</evidence>
<gene>
    <name evidence="1" type="ORF">U0042_12515</name>
</gene>
<name>A0ABZ0WSP7_9BURK</name>
<reference evidence="1 2" key="1">
    <citation type="submission" date="2023-12" db="EMBL/GenBank/DDBJ databases">
        <title>Genome sequencing and assembly of bacterial species from a model synthetic community.</title>
        <authorList>
            <person name="Hogle S.L."/>
        </authorList>
    </citation>
    <scope>NUCLEOTIDE SEQUENCE [LARGE SCALE GENOMIC DNA]</scope>
    <source>
        <strain evidence="1 2">HAMBI 2494</strain>
    </source>
</reference>
<keyword evidence="2" id="KW-1185">Reference proteome</keyword>
<organism evidence="1 2">
    <name type="scientific">Paraburkholderia kururiensis</name>
    <dbReference type="NCBI Taxonomy" id="984307"/>
    <lineage>
        <taxon>Bacteria</taxon>
        <taxon>Pseudomonadati</taxon>
        <taxon>Pseudomonadota</taxon>
        <taxon>Betaproteobacteria</taxon>
        <taxon>Burkholderiales</taxon>
        <taxon>Burkholderiaceae</taxon>
        <taxon>Paraburkholderia</taxon>
    </lineage>
</organism>
<dbReference type="Proteomes" id="UP001325479">
    <property type="component" value="Chromosome"/>
</dbReference>
<accession>A0ABZ0WSP7</accession>